<evidence type="ECO:0000256" key="1">
    <source>
        <dbReference type="ARBA" id="ARBA00001070"/>
    </source>
</evidence>
<dbReference type="Gene3D" id="3.40.50.1820">
    <property type="entry name" value="alpha/beta hydrolase"/>
    <property type="match status" value="1"/>
</dbReference>
<feature type="region of interest" description="Disordered" evidence="7">
    <location>
        <begin position="206"/>
        <end position="237"/>
    </location>
</feature>
<evidence type="ECO:0000256" key="6">
    <source>
        <dbReference type="ARBA" id="ARBA00022825"/>
    </source>
</evidence>
<reference evidence="10 11" key="1">
    <citation type="journal article" date="2016" name="Front. Microbiol.">
        <title>Genome and transcriptome sequences reveal the specific parasitism of the nematophagous Purpureocillium lilacinum 36-1.</title>
        <authorList>
            <person name="Xie J."/>
            <person name="Li S."/>
            <person name="Mo C."/>
            <person name="Xiao X."/>
            <person name="Peng D."/>
            <person name="Wang G."/>
            <person name="Xiao Y."/>
        </authorList>
    </citation>
    <scope>NUCLEOTIDE SEQUENCE [LARGE SCALE GENOMIC DNA]</scope>
    <source>
        <strain evidence="10 11">36-1</strain>
    </source>
</reference>
<dbReference type="InterPro" id="IPR051167">
    <property type="entry name" value="Prolyl_oligopep/macrocyclase"/>
</dbReference>
<keyword evidence="4" id="KW-0645">Protease</keyword>
<protein>
    <recommendedName>
        <fullName evidence="3">prolyl oligopeptidase</fullName>
        <ecNumber evidence="3">3.4.21.26</ecNumber>
    </recommendedName>
</protein>
<accession>A0A2U3DX06</accession>
<feature type="region of interest" description="Disordered" evidence="7">
    <location>
        <begin position="1043"/>
        <end position="1069"/>
    </location>
</feature>
<dbReference type="Gene3D" id="2.130.10.120">
    <property type="entry name" value="Prolyl oligopeptidase, N-terminal domain"/>
    <property type="match status" value="1"/>
</dbReference>
<evidence type="ECO:0000256" key="2">
    <source>
        <dbReference type="ARBA" id="ARBA00005228"/>
    </source>
</evidence>
<comment type="catalytic activity">
    <reaction evidence="1">
        <text>Hydrolysis of Pro-|-Xaa &gt;&gt; Ala-|-Xaa in oligopeptides.</text>
        <dbReference type="EC" id="3.4.21.26"/>
    </reaction>
</comment>
<keyword evidence="6" id="KW-0720">Serine protease</keyword>
<evidence type="ECO:0000256" key="5">
    <source>
        <dbReference type="ARBA" id="ARBA00022801"/>
    </source>
</evidence>
<dbReference type="InterPro" id="IPR002470">
    <property type="entry name" value="Peptidase_S9A"/>
</dbReference>
<sequence>MGRTYLPPHIATWATSSTAPNNDLSHWVVAADPSPRCGLLRIPGLRKAKAGQFRWMALAELRGVPAADSDPGSPGGEPPPAAQTAAAVRKDAGTAKCSLRSPVSSRKWLSFSWVTQVELQTSIAFEDANFNAWVGEETLSTAASQVPTAFNALTQTSAARDTLTEVAAIRGTRATWKYFTSPGQHSRDAGNSGRRRLSSKLQYHSFGGVKQPGRRPWGGPTGQSGSPTPPANPMRPADIGYGMHQEKCNYTYDGSIPYCPLIHVVYVYKELWQPIKPDSSYTWLEPQEAPECLEWANKESILTASKLDPLPYTQYVQKRLRELISVTIRCPEHWIAGKLFRLRKDKLNQQGVLEIADNGPGGAQGDWDPVVDIDELGRQEDRNFEFSPLGFEGRVLGLDASRILLLLSNGGSDLVELREFDVRQRRLVPGGFRTGLGRITVAWMDQDHILINHALNGGPTTEAGWPAASYIWRRGTDLQDATLVYTAPANDAICLVGALGPSNYGRALVMRALDYSTMAEVVISLDGTVEEVDLPSKRPLVIAPKVVAGNIVTQLKEPTIFQSQPLPAGSLVAYNISPDVPKPHKQSVVYVPEPDEFTPFIALDGFETSQGRVHLTSSKNGVERRLSLEYHEKAWRLVQNVPCSVGGHFGIVSGDCLSDDVIVTRSGLLQPTAVQLARPDGTMQEIFSQKPLVDAERFDIERLTVSSKDGTLIDYVVLSSKFSKGKASPRPLLITGYGAFGITISTSYFSQVFGGIALVPWLESGGSLAIAFIRGGGDRGEAWHEAARQEKRQKSYDDFIAVAEKLVQDGMTTPKKLGVFGTSNGGLLAAVMGTQRPDLFGAVVSDVPLTDMLRFPLMGMGAAWKHEYGDPEDPKMARILRSYSPFHNIHEGVKYPAFLVTISTKDDRVGAGHARKLVARLKDVGSEHAFLFEDSDGGHGRPKSASILAIHVESGPVGIVTRIGSAACVDAAMSTSSLIQAAESQAVVGSAGLESRNDPVCRGAHNGQTGCLPAVVCGRQAPFISSLHLGGGFLKSALSLQWVPPPPESPPPQSPPPPTISSWHTLSPP</sequence>
<feature type="domain" description="Peptidase S9A N-terminal" evidence="9">
    <location>
        <begin position="280"/>
        <end position="673"/>
    </location>
</feature>
<gene>
    <name evidence="10" type="ORF">PCL_04632</name>
</gene>
<evidence type="ECO:0000256" key="7">
    <source>
        <dbReference type="SAM" id="MobiDB-lite"/>
    </source>
</evidence>
<dbReference type="GO" id="GO:0006508">
    <property type="term" value="P:proteolysis"/>
    <property type="evidence" value="ECO:0007669"/>
    <property type="project" value="UniProtKB-KW"/>
</dbReference>
<feature type="compositionally biased region" description="Pro residues" evidence="7">
    <location>
        <begin position="1043"/>
        <end position="1059"/>
    </location>
</feature>
<dbReference type="EMBL" id="LCWV01000022">
    <property type="protein sequence ID" value="PWI66788.1"/>
    <property type="molecule type" value="Genomic_DNA"/>
</dbReference>
<dbReference type="Proteomes" id="UP000245956">
    <property type="component" value="Unassembled WGS sequence"/>
</dbReference>
<dbReference type="InterPro" id="IPR029058">
    <property type="entry name" value="AB_hydrolase_fold"/>
</dbReference>
<dbReference type="SUPFAM" id="SSF53474">
    <property type="entry name" value="alpha/beta-Hydrolases"/>
    <property type="match status" value="1"/>
</dbReference>
<dbReference type="PANTHER" id="PTHR42881:SF2">
    <property type="entry name" value="PROLYL ENDOPEPTIDASE"/>
    <property type="match status" value="1"/>
</dbReference>
<comment type="caution">
    <text evidence="10">The sequence shown here is derived from an EMBL/GenBank/DDBJ whole genome shotgun (WGS) entry which is preliminary data.</text>
</comment>
<dbReference type="PANTHER" id="PTHR42881">
    <property type="entry name" value="PROLYL ENDOPEPTIDASE"/>
    <property type="match status" value="1"/>
</dbReference>
<organism evidence="10 11">
    <name type="scientific">Purpureocillium lilacinum</name>
    <name type="common">Paecilomyces lilacinus</name>
    <dbReference type="NCBI Taxonomy" id="33203"/>
    <lineage>
        <taxon>Eukaryota</taxon>
        <taxon>Fungi</taxon>
        <taxon>Dikarya</taxon>
        <taxon>Ascomycota</taxon>
        <taxon>Pezizomycotina</taxon>
        <taxon>Sordariomycetes</taxon>
        <taxon>Hypocreomycetidae</taxon>
        <taxon>Hypocreales</taxon>
        <taxon>Ophiocordycipitaceae</taxon>
        <taxon>Purpureocillium</taxon>
    </lineage>
</organism>
<dbReference type="GO" id="GO:0070012">
    <property type="term" value="F:oligopeptidase activity"/>
    <property type="evidence" value="ECO:0007669"/>
    <property type="project" value="TreeGrafter"/>
</dbReference>
<evidence type="ECO:0000313" key="11">
    <source>
        <dbReference type="Proteomes" id="UP000245956"/>
    </source>
</evidence>
<dbReference type="AlphaFoldDB" id="A0A2U3DX06"/>
<name>A0A2U3DX06_PURLI</name>
<dbReference type="GO" id="GO:0004252">
    <property type="term" value="F:serine-type endopeptidase activity"/>
    <property type="evidence" value="ECO:0007669"/>
    <property type="project" value="UniProtKB-EC"/>
</dbReference>
<evidence type="ECO:0000313" key="10">
    <source>
        <dbReference type="EMBL" id="PWI66788.1"/>
    </source>
</evidence>
<feature type="domain" description="Peptidase S9 prolyl oligopeptidase catalytic" evidence="8">
    <location>
        <begin position="761"/>
        <end position="945"/>
    </location>
</feature>
<comment type="similarity">
    <text evidence="2">Belongs to the peptidase S9A family.</text>
</comment>
<dbReference type="Pfam" id="PF00326">
    <property type="entry name" value="Peptidase_S9"/>
    <property type="match status" value="1"/>
</dbReference>
<dbReference type="PRINTS" id="PR00862">
    <property type="entry name" value="PROLIGOPTASE"/>
</dbReference>
<evidence type="ECO:0000256" key="3">
    <source>
        <dbReference type="ARBA" id="ARBA00011897"/>
    </source>
</evidence>
<dbReference type="GO" id="GO:0005829">
    <property type="term" value="C:cytosol"/>
    <property type="evidence" value="ECO:0007669"/>
    <property type="project" value="TreeGrafter"/>
</dbReference>
<evidence type="ECO:0000256" key="4">
    <source>
        <dbReference type="ARBA" id="ARBA00022670"/>
    </source>
</evidence>
<dbReference type="InterPro" id="IPR001375">
    <property type="entry name" value="Peptidase_S9_cat"/>
</dbReference>
<dbReference type="SUPFAM" id="SSF50993">
    <property type="entry name" value="Peptidase/esterase 'gauge' domain"/>
    <property type="match status" value="1"/>
</dbReference>
<dbReference type="InterPro" id="IPR023302">
    <property type="entry name" value="Pept_S9A_N"/>
</dbReference>
<dbReference type="Pfam" id="PF02897">
    <property type="entry name" value="Peptidase_S9_N"/>
    <property type="match status" value="1"/>
</dbReference>
<keyword evidence="5" id="KW-0378">Hydrolase</keyword>
<proteinExistence type="inferred from homology"/>
<dbReference type="EC" id="3.4.21.26" evidence="3"/>
<evidence type="ECO:0000259" key="8">
    <source>
        <dbReference type="Pfam" id="PF00326"/>
    </source>
</evidence>
<evidence type="ECO:0000259" key="9">
    <source>
        <dbReference type="Pfam" id="PF02897"/>
    </source>
</evidence>